<dbReference type="SUPFAM" id="SSF52402">
    <property type="entry name" value="Adenine nucleotide alpha hydrolases-like"/>
    <property type="match status" value="2"/>
</dbReference>
<dbReference type="CDD" id="cd00293">
    <property type="entry name" value="USP-like"/>
    <property type="match status" value="2"/>
</dbReference>
<accession>A0A2N9AMT1</accession>
<dbReference type="InterPro" id="IPR006016">
    <property type="entry name" value="UspA"/>
</dbReference>
<dbReference type="PANTHER" id="PTHR46268">
    <property type="entry name" value="STRESS RESPONSE PROTEIN NHAX"/>
    <property type="match status" value="1"/>
</dbReference>
<dbReference type="OMA" id="ENMRCAF"/>
<dbReference type="RefSeq" id="WP_012753414.1">
    <property type="nucleotide sequence ID" value="NZ_CP110131.1"/>
</dbReference>
<dbReference type="Pfam" id="PF00582">
    <property type="entry name" value="Usp"/>
    <property type="match status" value="2"/>
</dbReference>
<evidence type="ECO:0000256" key="1">
    <source>
        <dbReference type="ARBA" id="ARBA00008791"/>
    </source>
</evidence>
<comment type="similarity">
    <text evidence="1">Belongs to the universal stress protein A family.</text>
</comment>
<dbReference type="Proteomes" id="UP000233769">
    <property type="component" value="Chromosome tk0001"/>
</dbReference>
<protein>
    <recommendedName>
        <fullName evidence="2">UspA domain-containing protein</fullName>
    </recommendedName>
</protein>
<sequence length="270" mass="29399">MDYANILVSADLGDASPDRVRLAAGLARRFDATLTGAAAHKVPAPILVRDVYDANEQEERNKAKVREILEEARALFERSAGERIRTEWLAALAGPATHLVEQARAADLVVVSRRGPEDEDTGQLGVRPGPVLMEAGRPVLIAPPQLVQLKGTRIVVAWKDRPEARRAVTAALPFLRDADQVFVATVGDDAGHEGAEAVTGHLVRHGAHATTHLMRAVRQESDDILEFAQHQDADLVVMGAYGHSRLREWIFGGVTRDALERSPVCCLMSH</sequence>
<reference evidence="4" key="1">
    <citation type="submission" date="2017-10" db="EMBL/GenBank/DDBJ databases">
        <authorList>
            <person name="Regsiter A."/>
            <person name="William W."/>
        </authorList>
    </citation>
    <scope>NUCLEOTIDE SEQUENCE [LARGE SCALE GENOMIC DNA]</scope>
</reference>
<dbReference type="EMBL" id="LT962688">
    <property type="protein sequence ID" value="SOR28583.1"/>
    <property type="molecule type" value="Genomic_DNA"/>
</dbReference>
<evidence type="ECO:0000259" key="2">
    <source>
        <dbReference type="Pfam" id="PF00582"/>
    </source>
</evidence>
<dbReference type="Gene3D" id="3.40.50.12370">
    <property type="match status" value="1"/>
</dbReference>
<dbReference type="GeneID" id="72991329"/>
<dbReference type="AlphaFoldDB" id="A0A2N9AMT1"/>
<evidence type="ECO:0000313" key="4">
    <source>
        <dbReference type="Proteomes" id="UP000233769"/>
    </source>
</evidence>
<evidence type="ECO:0000313" key="3">
    <source>
        <dbReference type="EMBL" id="SOR28583.1"/>
    </source>
</evidence>
<dbReference type="PANTHER" id="PTHR46268:SF15">
    <property type="entry name" value="UNIVERSAL STRESS PROTEIN HP_0031"/>
    <property type="match status" value="1"/>
</dbReference>
<gene>
    <name evidence="3" type="ORF">TK0001_1981</name>
</gene>
<name>A0A2N9AMT1_METEX</name>
<organism evidence="3 4">
    <name type="scientific">Methylorubrum extorquens</name>
    <name type="common">Methylobacterium dichloromethanicum</name>
    <name type="synonym">Methylobacterium extorquens</name>
    <dbReference type="NCBI Taxonomy" id="408"/>
    <lineage>
        <taxon>Bacteria</taxon>
        <taxon>Pseudomonadati</taxon>
        <taxon>Pseudomonadota</taxon>
        <taxon>Alphaproteobacteria</taxon>
        <taxon>Hyphomicrobiales</taxon>
        <taxon>Methylobacteriaceae</taxon>
        <taxon>Methylorubrum</taxon>
    </lineage>
</organism>
<feature type="domain" description="UspA" evidence="2">
    <location>
        <begin position="203"/>
        <end position="268"/>
    </location>
</feature>
<feature type="domain" description="UspA" evidence="2">
    <location>
        <begin position="3"/>
        <end position="116"/>
    </location>
</feature>
<proteinExistence type="inferred from homology"/>